<reference evidence="2 3" key="1">
    <citation type="submission" date="2019-03" db="EMBL/GenBank/DDBJ databases">
        <title>Genomic Encyclopedia of Archaeal and Bacterial Type Strains, Phase II (KMG-II): from individual species to whole genera.</title>
        <authorList>
            <person name="Goeker M."/>
        </authorList>
    </citation>
    <scope>NUCLEOTIDE SEQUENCE [LARGE SCALE GENOMIC DNA]</scope>
    <source>
        <strain evidence="2 3">DSM 19035</strain>
    </source>
</reference>
<evidence type="ECO:0000313" key="2">
    <source>
        <dbReference type="EMBL" id="TDQ10303.1"/>
    </source>
</evidence>
<keyword evidence="1" id="KW-0472">Membrane</keyword>
<name>A0A4R6SYJ3_9SPHI</name>
<dbReference type="Proteomes" id="UP000295620">
    <property type="component" value="Unassembled WGS sequence"/>
</dbReference>
<evidence type="ECO:0000313" key="3">
    <source>
        <dbReference type="Proteomes" id="UP000295620"/>
    </source>
</evidence>
<evidence type="ECO:0000256" key="1">
    <source>
        <dbReference type="SAM" id="Phobius"/>
    </source>
</evidence>
<feature type="transmembrane region" description="Helical" evidence="1">
    <location>
        <begin position="33"/>
        <end position="54"/>
    </location>
</feature>
<protein>
    <submittedName>
        <fullName evidence="2">Uncharacterized protein</fullName>
    </submittedName>
</protein>
<dbReference type="EMBL" id="SNYC01000004">
    <property type="protein sequence ID" value="TDQ10303.1"/>
    <property type="molecule type" value="Genomic_DNA"/>
</dbReference>
<comment type="caution">
    <text evidence="2">The sequence shown here is derived from an EMBL/GenBank/DDBJ whole genome shotgun (WGS) entry which is preliminary data.</text>
</comment>
<sequence length="216" mass="25473">MSWLFCEILIKFTRTNKQILMRQLSEWWEQSKFLNNLIPGLYTSLIFLLMLYFLKPRLKIGNKIALELFPNDPAGQTHLYSFKVINKSLFFKVYDLHICAWVSKIEPSVNADDVSYQPIKIRKQFQWVIHRLYAGHFFQKFLAKDQRLERRTDYAAQFSTFEDIRGMIANGHFITVEILAKHSLTGFTRVITKKYKHVSDIITGTYYSGNSCEIKP</sequence>
<dbReference type="AlphaFoldDB" id="A0A4R6SYJ3"/>
<organism evidence="2 3">
    <name type="scientific">Pedobacter metabolipauper</name>
    <dbReference type="NCBI Taxonomy" id="425513"/>
    <lineage>
        <taxon>Bacteria</taxon>
        <taxon>Pseudomonadati</taxon>
        <taxon>Bacteroidota</taxon>
        <taxon>Sphingobacteriia</taxon>
        <taxon>Sphingobacteriales</taxon>
        <taxon>Sphingobacteriaceae</taxon>
        <taxon>Pedobacter</taxon>
    </lineage>
</organism>
<accession>A0A4R6SYJ3</accession>
<gene>
    <name evidence="2" type="ORF">ATK78_2469</name>
</gene>
<keyword evidence="1" id="KW-1133">Transmembrane helix</keyword>
<keyword evidence="1" id="KW-0812">Transmembrane</keyword>
<keyword evidence="3" id="KW-1185">Reference proteome</keyword>
<proteinExistence type="predicted"/>